<protein>
    <submittedName>
        <fullName evidence="4">Type I restriction-modification system, specificity subunit S</fullName>
    </submittedName>
</protein>
<dbReference type="Pfam" id="PF08719">
    <property type="entry name" value="NADAR"/>
    <property type="match status" value="1"/>
</dbReference>
<feature type="domain" description="NADAR" evidence="3">
    <location>
        <begin position="7"/>
        <end position="133"/>
    </location>
</feature>
<dbReference type="AlphaFoldDB" id="A0A533QNA8"/>
<reference evidence="4 5" key="1">
    <citation type="submission" date="2019-04" db="EMBL/GenBank/DDBJ databases">
        <title>Genome of a novel bacterium Candidatus Jettenia ecosi reconstructed from metagenome of an anammox bioreactor.</title>
        <authorList>
            <person name="Mardanov A.V."/>
            <person name="Beletsky A.V."/>
            <person name="Ravin N.V."/>
            <person name="Botchkova E.A."/>
            <person name="Litti Y.V."/>
            <person name="Nozhevnikova A.N."/>
        </authorList>
    </citation>
    <scope>NUCLEOTIDE SEQUENCE [LARGE SCALE GENOMIC DNA]</scope>
    <source>
        <strain evidence="4">J2</strain>
    </source>
</reference>
<gene>
    <name evidence="4" type="ORF">JETT_1638</name>
</gene>
<evidence type="ECO:0000313" key="4">
    <source>
        <dbReference type="EMBL" id="TLD42070.1"/>
    </source>
</evidence>
<proteinExistence type="predicted"/>
<dbReference type="InterPro" id="IPR012816">
    <property type="entry name" value="NADAR"/>
</dbReference>
<comment type="catalytic activity">
    <reaction evidence="1">
        <text>5-amino-6-(5-phospho-D-ribosylamino)uracil + H2O = 5,6-diaminouracil + D-ribose 5-phosphate</text>
        <dbReference type="Rhea" id="RHEA:55020"/>
        <dbReference type="ChEBI" id="CHEBI:15377"/>
        <dbReference type="ChEBI" id="CHEBI:46252"/>
        <dbReference type="ChEBI" id="CHEBI:58453"/>
        <dbReference type="ChEBI" id="CHEBI:78346"/>
    </reaction>
</comment>
<dbReference type="EMBL" id="SULG01000028">
    <property type="protein sequence ID" value="TLD42070.1"/>
    <property type="molecule type" value="Genomic_DNA"/>
</dbReference>
<dbReference type="Proteomes" id="UP000319783">
    <property type="component" value="Unassembled WGS sequence"/>
</dbReference>
<sequence>MATGYSIKVGDIEVRTSEALYQACRFPNSLDVQKMIIEQKSPMMAKMKSKPFRPKTRPDWDMVKVKIMQWCIRAKLACNYYKFRDLLLSTGDKSIVEDSHRDRFWGAISQEDGSLVGENVLGRLLMELREELKVDKMNNLKKVQPLKINDFNLLGHPIPIIGINDDCNKIIEKEEKDKKLRQLQLFNKE</sequence>
<accession>A0A533QNA8</accession>
<comment type="catalytic activity">
    <reaction evidence="2">
        <text>2,5-diamino-6-hydroxy-4-(5-phosphoribosylamino)-pyrimidine + H2O = 2,5,6-triamino-4-hydroxypyrimidine + D-ribose 5-phosphate</text>
        <dbReference type="Rhea" id="RHEA:23436"/>
        <dbReference type="ChEBI" id="CHEBI:15377"/>
        <dbReference type="ChEBI" id="CHEBI:58614"/>
        <dbReference type="ChEBI" id="CHEBI:78346"/>
        <dbReference type="ChEBI" id="CHEBI:137796"/>
    </reaction>
</comment>
<dbReference type="InterPro" id="IPR037238">
    <property type="entry name" value="YbiA-like_sf"/>
</dbReference>
<dbReference type="NCBIfam" id="TIGR02464">
    <property type="entry name" value="ribofla_fusion"/>
    <property type="match status" value="1"/>
</dbReference>
<dbReference type="Gene3D" id="1.10.357.40">
    <property type="entry name" value="YbiA-like"/>
    <property type="match status" value="1"/>
</dbReference>
<evidence type="ECO:0000313" key="5">
    <source>
        <dbReference type="Proteomes" id="UP000319783"/>
    </source>
</evidence>
<dbReference type="SUPFAM" id="SSF143990">
    <property type="entry name" value="YbiA-like"/>
    <property type="match status" value="1"/>
</dbReference>
<evidence type="ECO:0000256" key="2">
    <source>
        <dbReference type="ARBA" id="ARBA00000751"/>
    </source>
</evidence>
<name>A0A533QNA8_9BACT</name>
<evidence type="ECO:0000259" key="3">
    <source>
        <dbReference type="Pfam" id="PF08719"/>
    </source>
</evidence>
<dbReference type="CDD" id="cd15457">
    <property type="entry name" value="NADAR"/>
    <property type="match status" value="1"/>
</dbReference>
<organism evidence="4 5">
    <name type="scientific">Candidatus Jettenia ecosi</name>
    <dbReference type="NCBI Taxonomy" id="2494326"/>
    <lineage>
        <taxon>Bacteria</taxon>
        <taxon>Pseudomonadati</taxon>
        <taxon>Planctomycetota</taxon>
        <taxon>Candidatus Brocadiia</taxon>
        <taxon>Candidatus Brocadiales</taxon>
        <taxon>Candidatus Brocadiaceae</taxon>
        <taxon>Candidatus Jettenia</taxon>
    </lineage>
</organism>
<evidence type="ECO:0000256" key="1">
    <source>
        <dbReference type="ARBA" id="ARBA00000022"/>
    </source>
</evidence>
<comment type="caution">
    <text evidence="4">The sequence shown here is derived from an EMBL/GenBank/DDBJ whole genome shotgun (WGS) entry which is preliminary data.</text>
</comment>